<protein>
    <submittedName>
        <fullName evidence="1">Uncharacterized protein</fullName>
    </submittedName>
</protein>
<gene>
    <name evidence="1" type="ORF">E2C01_018831</name>
</gene>
<evidence type="ECO:0000313" key="2">
    <source>
        <dbReference type="Proteomes" id="UP000324222"/>
    </source>
</evidence>
<dbReference type="Proteomes" id="UP000324222">
    <property type="component" value="Unassembled WGS sequence"/>
</dbReference>
<name>A0A5B7DX90_PORTR</name>
<proteinExistence type="predicted"/>
<dbReference type="AlphaFoldDB" id="A0A5B7DX90"/>
<accession>A0A5B7DX90</accession>
<comment type="caution">
    <text evidence="1">The sequence shown here is derived from an EMBL/GenBank/DDBJ whole genome shotgun (WGS) entry which is preliminary data.</text>
</comment>
<sequence length="66" mass="7643">MPRALVHRSAGNTEQRTWQDEDCVMRRATSVLYPLGLSLSRPLPKFDKMVWCNFGQEFQDTDNKIG</sequence>
<keyword evidence="2" id="KW-1185">Reference proteome</keyword>
<reference evidence="1 2" key="1">
    <citation type="submission" date="2019-05" db="EMBL/GenBank/DDBJ databases">
        <title>Another draft genome of Portunus trituberculatus and its Hox gene families provides insights of decapod evolution.</title>
        <authorList>
            <person name="Jeong J.-H."/>
            <person name="Song I."/>
            <person name="Kim S."/>
            <person name="Choi T."/>
            <person name="Kim D."/>
            <person name="Ryu S."/>
            <person name="Kim W."/>
        </authorList>
    </citation>
    <scope>NUCLEOTIDE SEQUENCE [LARGE SCALE GENOMIC DNA]</scope>
    <source>
        <tissue evidence="1">Muscle</tissue>
    </source>
</reference>
<evidence type="ECO:0000313" key="1">
    <source>
        <dbReference type="EMBL" id="MPC25709.1"/>
    </source>
</evidence>
<organism evidence="1 2">
    <name type="scientific">Portunus trituberculatus</name>
    <name type="common">Swimming crab</name>
    <name type="synonym">Neptunus trituberculatus</name>
    <dbReference type="NCBI Taxonomy" id="210409"/>
    <lineage>
        <taxon>Eukaryota</taxon>
        <taxon>Metazoa</taxon>
        <taxon>Ecdysozoa</taxon>
        <taxon>Arthropoda</taxon>
        <taxon>Crustacea</taxon>
        <taxon>Multicrustacea</taxon>
        <taxon>Malacostraca</taxon>
        <taxon>Eumalacostraca</taxon>
        <taxon>Eucarida</taxon>
        <taxon>Decapoda</taxon>
        <taxon>Pleocyemata</taxon>
        <taxon>Brachyura</taxon>
        <taxon>Eubrachyura</taxon>
        <taxon>Portunoidea</taxon>
        <taxon>Portunidae</taxon>
        <taxon>Portuninae</taxon>
        <taxon>Portunus</taxon>
    </lineage>
</organism>
<dbReference type="EMBL" id="VSRR010001498">
    <property type="protein sequence ID" value="MPC25709.1"/>
    <property type="molecule type" value="Genomic_DNA"/>
</dbReference>